<dbReference type="Gene3D" id="1.25.40.10">
    <property type="entry name" value="Tetratricopeptide repeat domain"/>
    <property type="match status" value="3"/>
</dbReference>
<protein>
    <submittedName>
        <fullName evidence="3">Tetratricopeptide (TPR) repeat protein</fullName>
    </submittedName>
</protein>
<dbReference type="PANTHER" id="PTHR12558:SF13">
    <property type="entry name" value="CELL DIVISION CYCLE PROTEIN 27 HOMOLOG"/>
    <property type="match status" value="1"/>
</dbReference>
<evidence type="ECO:0000256" key="1">
    <source>
        <dbReference type="PROSITE-ProRule" id="PRU00339"/>
    </source>
</evidence>
<organism evidence="3 4">
    <name type="scientific">Limibacillus halophilus</name>
    <dbReference type="NCBI Taxonomy" id="1579333"/>
    <lineage>
        <taxon>Bacteria</taxon>
        <taxon>Pseudomonadati</taxon>
        <taxon>Pseudomonadota</taxon>
        <taxon>Alphaproteobacteria</taxon>
        <taxon>Rhodospirillales</taxon>
        <taxon>Rhodovibrionaceae</taxon>
        <taxon>Limibacillus</taxon>
    </lineage>
</organism>
<dbReference type="SMART" id="SM00028">
    <property type="entry name" value="TPR"/>
    <property type="match status" value="7"/>
</dbReference>
<reference evidence="3 4" key="1">
    <citation type="submission" date="2020-08" db="EMBL/GenBank/DDBJ databases">
        <title>Genomic Encyclopedia of Type Strains, Phase III (KMG-III): the genomes of soil and plant-associated and newly described type strains.</title>
        <authorList>
            <person name="Whitman W."/>
        </authorList>
    </citation>
    <scope>NUCLEOTIDE SEQUENCE [LARGE SCALE GENOMIC DNA]</scope>
    <source>
        <strain evidence="3 4">CECT 8803</strain>
    </source>
</reference>
<dbReference type="EMBL" id="JACHXA010000006">
    <property type="protein sequence ID" value="MBB3066016.1"/>
    <property type="molecule type" value="Genomic_DNA"/>
</dbReference>
<evidence type="ECO:0000313" key="4">
    <source>
        <dbReference type="Proteomes" id="UP000581135"/>
    </source>
</evidence>
<dbReference type="PANTHER" id="PTHR12558">
    <property type="entry name" value="CELL DIVISION CYCLE 16,23,27"/>
    <property type="match status" value="1"/>
</dbReference>
<feature type="repeat" description="TPR" evidence="1">
    <location>
        <begin position="404"/>
        <end position="437"/>
    </location>
</feature>
<dbReference type="InterPro" id="IPR019734">
    <property type="entry name" value="TPR_rpt"/>
</dbReference>
<proteinExistence type="predicted"/>
<dbReference type="SUPFAM" id="SSF48452">
    <property type="entry name" value="TPR-like"/>
    <property type="match status" value="3"/>
</dbReference>
<dbReference type="Pfam" id="PF13432">
    <property type="entry name" value="TPR_16"/>
    <property type="match status" value="2"/>
</dbReference>
<keyword evidence="1" id="KW-0802">TPR repeat</keyword>
<accession>A0A839SWW7</accession>
<keyword evidence="2" id="KW-0732">Signal</keyword>
<feature type="chain" id="PRO_5032633687" evidence="2">
    <location>
        <begin position="33"/>
        <end position="561"/>
    </location>
</feature>
<feature type="signal peptide" evidence="2">
    <location>
        <begin position="1"/>
        <end position="32"/>
    </location>
</feature>
<dbReference type="RefSeq" id="WP_183416836.1">
    <property type="nucleotide sequence ID" value="NZ_JACHXA010000006.1"/>
</dbReference>
<dbReference type="InterPro" id="IPR011990">
    <property type="entry name" value="TPR-like_helical_dom_sf"/>
</dbReference>
<gene>
    <name evidence="3" type="ORF">FHR98_002319</name>
</gene>
<feature type="repeat" description="TPR" evidence="1">
    <location>
        <begin position="473"/>
        <end position="506"/>
    </location>
</feature>
<dbReference type="AlphaFoldDB" id="A0A839SWW7"/>
<sequence length="561" mass="62596">MKDLKVFRRLAAGVFILGLSLAPLPRSAMAQAAGDYLAGRHADLQNDIVQAAHYYERALTRDPENVELLRRTFSLLASAGQLVKAVPLAQQLYSQDPANATALTVLVVDDLKRGKVSLAQSFLDSLPNSGVAQLVGPPLKAWVAMAASNREGALLALQPLDKLQGASALRDLHIGMINDLAGEVVAADTAYQALLSDRERISYRSALVIGNFFERSGKAAQARALYQDQASQQSDGNLFEPAFARLDIGQVPKPLIASPLDGLSESLFHLATIFRQQRANDVALIFTELALHLRPDLDVANMLAGEIHQNEGRSQSAIKAFRRIDEKTPLGWTALLQIAGELAEVGKVDEAEWVLKTLAADRKDRFEPLVRLGNLLRSEERFTQAVDAYSKALERIGVSERRHWSIYYFRGIAYEQSDQWSMAEADFLKALELEPGQPNVLNYLAYSWVELRINLERAEEMLKQAVAARPSDGYIVDSLGWIYYRLGRFEEAADRLERAVELRPQDPTINDHLGDAYWQVGRKREARFQWIRALGLQDDEEQRLLIEQKLETGLTDSPKDI</sequence>
<dbReference type="Proteomes" id="UP000581135">
    <property type="component" value="Unassembled WGS sequence"/>
</dbReference>
<dbReference type="PROSITE" id="PS50005">
    <property type="entry name" value="TPR"/>
    <property type="match status" value="2"/>
</dbReference>
<name>A0A839SWW7_9PROT</name>
<evidence type="ECO:0000256" key="2">
    <source>
        <dbReference type="SAM" id="SignalP"/>
    </source>
</evidence>
<dbReference type="Pfam" id="PF13414">
    <property type="entry name" value="TPR_11"/>
    <property type="match status" value="1"/>
</dbReference>
<comment type="caution">
    <text evidence="3">The sequence shown here is derived from an EMBL/GenBank/DDBJ whole genome shotgun (WGS) entry which is preliminary data.</text>
</comment>
<keyword evidence="4" id="KW-1185">Reference proteome</keyword>
<evidence type="ECO:0000313" key="3">
    <source>
        <dbReference type="EMBL" id="MBB3066016.1"/>
    </source>
</evidence>
<dbReference type="PROSITE" id="PS50293">
    <property type="entry name" value="TPR_REGION"/>
    <property type="match status" value="1"/>
</dbReference>